<organism evidence="2">
    <name type="scientific">Dulem virus 63</name>
    <dbReference type="NCBI Taxonomy" id="3145774"/>
    <lineage>
        <taxon>Viruses</taxon>
        <taxon>Monodnaviria</taxon>
        <taxon>Loebvirae</taxon>
        <taxon>Hofneiviricota</taxon>
        <taxon>Faserviricetes</taxon>
        <taxon>Tubulavirales</taxon>
        <taxon>Inoviridae</taxon>
        <taxon>Inovirus</taxon>
    </lineage>
</organism>
<reference evidence="2" key="1">
    <citation type="submission" date="2024-03" db="EMBL/GenBank/DDBJ databases">
        <title>Diverse circular DNA viruses in blood, oral, and fecal samples of captive lemurs.</title>
        <authorList>
            <person name="Paietta E.N."/>
            <person name="Kraberger S."/>
            <person name="Lund M.C."/>
            <person name="Custer J.M."/>
            <person name="Vargas K.M."/>
            <person name="Ehmke E.E."/>
            <person name="Yoder A.D."/>
            <person name="Varsani A."/>
        </authorList>
    </citation>
    <scope>NUCLEOTIDE SEQUENCE</scope>
    <source>
        <strain evidence="2">Duke_24SS_14</strain>
    </source>
</reference>
<evidence type="ECO:0000256" key="1">
    <source>
        <dbReference type="SAM" id="Phobius"/>
    </source>
</evidence>
<feature type="transmembrane region" description="Helical" evidence="1">
    <location>
        <begin position="70"/>
        <end position="87"/>
    </location>
</feature>
<protein>
    <recommendedName>
        <fullName evidence="3">DUF2523 domain-containing protein</fullName>
    </recommendedName>
</protein>
<feature type="transmembrane region" description="Helical" evidence="1">
    <location>
        <begin position="15"/>
        <end position="32"/>
    </location>
</feature>
<keyword evidence="1" id="KW-0812">Transmembrane</keyword>
<accession>A0AAU8B115</accession>
<evidence type="ECO:0008006" key="3">
    <source>
        <dbReference type="Google" id="ProtNLM"/>
    </source>
</evidence>
<keyword evidence="1" id="KW-1133">Transmembrane helix</keyword>
<keyword evidence="1" id="KW-0472">Membrane</keyword>
<sequence>MNPFIFLLGIFFRKLLKILFAPFIFIATYLFLTHVVQPLITDLTQAITSKFPELQGLNQFVGEIFTYLEVYRIVSIILATLTVLISIKMVGLTLRAFGFGNTGS</sequence>
<proteinExistence type="predicted"/>
<evidence type="ECO:0000313" key="2">
    <source>
        <dbReference type="EMBL" id="XCD05932.1"/>
    </source>
</evidence>
<dbReference type="EMBL" id="PP511610">
    <property type="protein sequence ID" value="XCD05932.1"/>
    <property type="molecule type" value="Genomic_DNA"/>
</dbReference>
<name>A0AAU8B115_9VIRU</name>